<feature type="transmembrane region" description="Helical" evidence="1">
    <location>
        <begin position="148"/>
        <end position="168"/>
    </location>
</feature>
<keyword evidence="1" id="KW-1133">Transmembrane helix</keyword>
<dbReference type="Proteomes" id="UP000886858">
    <property type="component" value="Unassembled WGS sequence"/>
</dbReference>
<protein>
    <submittedName>
        <fullName evidence="2">Uncharacterized protein</fullName>
    </submittedName>
</protein>
<name>A0A9D2I649_9FIRM</name>
<proteinExistence type="predicted"/>
<evidence type="ECO:0000256" key="1">
    <source>
        <dbReference type="SAM" id="Phobius"/>
    </source>
</evidence>
<dbReference type="EMBL" id="DWYY01000143">
    <property type="protein sequence ID" value="HJA94011.1"/>
    <property type="molecule type" value="Genomic_DNA"/>
</dbReference>
<feature type="transmembrane region" description="Helical" evidence="1">
    <location>
        <begin position="174"/>
        <end position="198"/>
    </location>
</feature>
<comment type="caution">
    <text evidence="2">The sequence shown here is derived from an EMBL/GenBank/DDBJ whole genome shotgun (WGS) entry which is preliminary data.</text>
</comment>
<organism evidence="2 3">
    <name type="scientific">Candidatus Eisenbergiella merdipullorum</name>
    <dbReference type="NCBI Taxonomy" id="2838553"/>
    <lineage>
        <taxon>Bacteria</taxon>
        <taxon>Bacillati</taxon>
        <taxon>Bacillota</taxon>
        <taxon>Clostridia</taxon>
        <taxon>Lachnospirales</taxon>
        <taxon>Lachnospiraceae</taxon>
        <taxon>Eisenbergiella</taxon>
    </lineage>
</organism>
<accession>A0A9D2I649</accession>
<reference evidence="2" key="1">
    <citation type="journal article" date="2021" name="PeerJ">
        <title>Extensive microbial diversity within the chicken gut microbiome revealed by metagenomics and culture.</title>
        <authorList>
            <person name="Gilroy R."/>
            <person name="Ravi A."/>
            <person name="Getino M."/>
            <person name="Pursley I."/>
            <person name="Horton D.L."/>
            <person name="Alikhan N.F."/>
            <person name="Baker D."/>
            <person name="Gharbi K."/>
            <person name="Hall N."/>
            <person name="Watson M."/>
            <person name="Adriaenssens E.M."/>
            <person name="Foster-Nyarko E."/>
            <person name="Jarju S."/>
            <person name="Secka A."/>
            <person name="Antonio M."/>
            <person name="Oren A."/>
            <person name="Chaudhuri R.R."/>
            <person name="La Ragione R."/>
            <person name="Hildebrand F."/>
            <person name="Pallen M.J."/>
        </authorList>
    </citation>
    <scope>NUCLEOTIDE SEQUENCE</scope>
    <source>
        <strain evidence="2">CHK179-7159</strain>
    </source>
</reference>
<feature type="non-terminal residue" evidence="2">
    <location>
        <position position="299"/>
    </location>
</feature>
<gene>
    <name evidence="2" type="ORF">H9717_13035</name>
</gene>
<feature type="transmembrane region" description="Helical" evidence="1">
    <location>
        <begin position="84"/>
        <end position="104"/>
    </location>
</feature>
<reference evidence="2" key="2">
    <citation type="submission" date="2021-04" db="EMBL/GenBank/DDBJ databases">
        <authorList>
            <person name="Gilroy R."/>
        </authorList>
    </citation>
    <scope>NUCLEOTIDE SEQUENCE</scope>
    <source>
        <strain evidence="2">CHK179-7159</strain>
    </source>
</reference>
<sequence>MSGVIQSILYVIVVEEFFSAFVEKRENKKWVVWTTWILLFFYRMAVMVCAQNTWQNFLGNVLGIYTVLYILYVHRWQTFVLAPVWFFSLMGAVENVLGLAIIWLRGSIDPSVRLYGAVSNIIFWFITKFLELTVRKPLADNGRKRTSIILAVLALANIFFVILFFDISNRIDSFLVHGTSFVLMAALFVINILAFHIYGFMYDKRIMKYENEQYVYQLKLCMKEMDERRVTMDEIRRVRHDLKNHMIYLQKLVESDPKKAQAYIGEILKSCSTKEVSQTGNLAVDALVNYKYLLAVQKN</sequence>
<keyword evidence="1" id="KW-0472">Membrane</keyword>
<dbReference type="AlphaFoldDB" id="A0A9D2I649"/>
<keyword evidence="1" id="KW-0812">Transmembrane</keyword>
<evidence type="ECO:0000313" key="3">
    <source>
        <dbReference type="Proteomes" id="UP000886858"/>
    </source>
</evidence>
<feature type="transmembrane region" description="Helical" evidence="1">
    <location>
        <begin position="30"/>
        <end position="48"/>
    </location>
</feature>
<evidence type="ECO:0000313" key="2">
    <source>
        <dbReference type="EMBL" id="HJA94011.1"/>
    </source>
</evidence>
<feature type="transmembrane region" description="Helical" evidence="1">
    <location>
        <begin position="110"/>
        <end position="127"/>
    </location>
</feature>
<feature type="transmembrane region" description="Helical" evidence="1">
    <location>
        <begin position="54"/>
        <end position="72"/>
    </location>
</feature>